<dbReference type="EMBL" id="LIRS01000068">
    <property type="protein sequence ID" value="KOY32169.1"/>
    <property type="molecule type" value="Genomic_DNA"/>
</dbReference>
<name>A0AAW3IVG6_VIBPH</name>
<gene>
    <name evidence="1" type="ORF">ACX05_12720</name>
</gene>
<evidence type="ECO:0000313" key="2">
    <source>
        <dbReference type="Proteomes" id="UP000037697"/>
    </source>
</evidence>
<protein>
    <submittedName>
        <fullName evidence="1">Uncharacterized protein</fullName>
    </submittedName>
</protein>
<dbReference type="RefSeq" id="WP_025550495.1">
    <property type="nucleotide sequence ID" value="NZ_CANUIQ010000002.1"/>
</dbReference>
<proteinExistence type="predicted"/>
<organism evidence="1 2">
    <name type="scientific">Vibrio parahaemolyticus</name>
    <dbReference type="NCBI Taxonomy" id="670"/>
    <lineage>
        <taxon>Bacteria</taxon>
        <taxon>Pseudomonadati</taxon>
        <taxon>Pseudomonadota</taxon>
        <taxon>Gammaproteobacteria</taxon>
        <taxon>Vibrionales</taxon>
        <taxon>Vibrionaceae</taxon>
        <taxon>Vibrio</taxon>
    </lineage>
</organism>
<sequence length="75" mass="8809">MITGIFKKLFREDSASDLRHQLSSLVTEMESYQAEFERFHVDIAVSASHFEHILESNNFISAEWVNGNLHIKHRY</sequence>
<reference evidence="1 2" key="1">
    <citation type="submission" date="2015-07" db="EMBL/GenBank/DDBJ databases">
        <title>Foodborne Vibrio parahaemolyticus Isolates.</title>
        <authorList>
            <person name="Ronholm J."/>
            <person name="Petronella N."/>
            <person name="Kenwell R."/>
            <person name="Banerjee S."/>
        </authorList>
    </citation>
    <scope>NUCLEOTIDE SEQUENCE [LARGE SCALE GENOMIC DNA]</scope>
    <source>
        <strain evidence="1 2">HS-06-05</strain>
    </source>
</reference>
<comment type="caution">
    <text evidence="1">The sequence shown here is derived from an EMBL/GenBank/DDBJ whole genome shotgun (WGS) entry which is preliminary data.</text>
</comment>
<dbReference type="Proteomes" id="UP000037697">
    <property type="component" value="Unassembled WGS sequence"/>
</dbReference>
<dbReference type="AlphaFoldDB" id="A0AAW3IVG6"/>
<evidence type="ECO:0000313" key="1">
    <source>
        <dbReference type="EMBL" id="KOY32169.1"/>
    </source>
</evidence>
<accession>A0AAW3IVG6</accession>